<sequence>MNHDPDTRPGCLGPLLIAIAAGLAGGATALLTGQGPGVAVGLYAACALAGFLLALAILALAAPVPRPVPHPEVCHE</sequence>
<dbReference type="RefSeq" id="WP_097031534.1">
    <property type="nucleotide sequence ID" value="NZ_OAOQ01000019.1"/>
</dbReference>
<feature type="transmembrane region" description="Helical" evidence="1">
    <location>
        <begin position="12"/>
        <end position="33"/>
    </location>
</feature>
<proteinExistence type="predicted"/>
<evidence type="ECO:0000256" key="1">
    <source>
        <dbReference type="SAM" id="Phobius"/>
    </source>
</evidence>
<organism evidence="2 3">
    <name type="scientific">Cereibacter ovatus</name>
    <dbReference type="NCBI Taxonomy" id="439529"/>
    <lineage>
        <taxon>Bacteria</taxon>
        <taxon>Pseudomonadati</taxon>
        <taxon>Pseudomonadota</taxon>
        <taxon>Alphaproteobacteria</taxon>
        <taxon>Rhodobacterales</taxon>
        <taxon>Paracoccaceae</taxon>
        <taxon>Cereibacter</taxon>
    </lineage>
</organism>
<dbReference type="EMBL" id="OAOQ01000019">
    <property type="protein sequence ID" value="SNX74097.1"/>
    <property type="molecule type" value="Genomic_DNA"/>
</dbReference>
<protein>
    <submittedName>
        <fullName evidence="2">Uncharacterized protein</fullName>
    </submittedName>
</protein>
<dbReference type="Proteomes" id="UP000219467">
    <property type="component" value="Unassembled WGS sequence"/>
</dbReference>
<dbReference type="AlphaFoldDB" id="A0A285D2P9"/>
<gene>
    <name evidence="2" type="ORF">SAMN05878503_11935</name>
</gene>
<evidence type="ECO:0000313" key="2">
    <source>
        <dbReference type="EMBL" id="SNX74097.1"/>
    </source>
</evidence>
<evidence type="ECO:0000313" key="3">
    <source>
        <dbReference type="Proteomes" id="UP000219467"/>
    </source>
</evidence>
<keyword evidence="1" id="KW-1133">Transmembrane helix</keyword>
<name>A0A285D2P9_9RHOB</name>
<accession>A0A285D2P9</accession>
<keyword evidence="3" id="KW-1185">Reference proteome</keyword>
<feature type="transmembrane region" description="Helical" evidence="1">
    <location>
        <begin position="40"/>
        <end position="62"/>
    </location>
</feature>
<keyword evidence="1" id="KW-0812">Transmembrane</keyword>
<keyword evidence="1" id="KW-0472">Membrane</keyword>
<reference evidence="3" key="1">
    <citation type="submission" date="2017-08" db="EMBL/GenBank/DDBJ databases">
        <authorList>
            <person name="Varghese N."/>
            <person name="Submissions S."/>
        </authorList>
    </citation>
    <scope>NUCLEOTIDE SEQUENCE [LARGE SCALE GENOMIC DNA]</scope>
    <source>
        <strain evidence="3">JA234</strain>
    </source>
</reference>